<protein>
    <submittedName>
        <fullName evidence="2">Acetyltransferase (GNAT) family protein</fullName>
    </submittedName>
</protein>
<dbReference type="PANTHER" id="PTHR13538:SF4">
    <property type="entry name" value="N-ALPHA-ACETYLTRANSFERASE 80"/>
    <property type="match status" value="1"/>
</dbReference>
<dbReference type="RefSeq" id="WP_072821901.1">
    <property type="nucleotide sequence ID" value="NZ_LT670849.1"/>
</dbReference>
<evidence type="ECO:0000313" key="3">
    <source>
        <dbReference type="Proteomes" id="UP000184096"/>
    </source>
</evidence>
<dbReference type="PROSITE" id="PS51186">
    <property type="entry name" value="GNAT"/>
    <property type="match status" value="1"/>
</dbReference>
<proteinExistence type="predicted"/>
<dbReference type="Gene3D" id="3.40.630.30">
    <property type="match status" value="1"/>
</dbReference>
<dbReference type="GO" id="GO:1905502">
    <property type="term" value="F:acetyl-CoA binding"/>
    <property type="evidence" value="ECO:0007669"/>
    <property type="project" value="TreeGrafter"/>
</dbReference>
<accession>A0A1M7UGL9</accession>
<evidence type="ECO:0000259" key="1">
    <source>
        <dbReference type="PROSITE" id="PS51186"/>
    </source>
</evidence>
<dbReference type="OrthoDB" id="9809751at2"/>
<dbReference type="InterPro" id="IPR000182">
    <property type="entry name" value="GNAT_dom"/>
</dbReference>
<dbReference type="GO" id="GO:0005737">
    <property type="term" value="C:cytoplasm"/>
    <property type="evidence" value="ECO:0007669"/>
    <property type="project" value="TreeGrafter"/>
</dbReference>
<dbReference type="Proteomes" id="UP000184096">
    <property type="component" value="Chromosome I"/>
</dbReference>
<evidence type="ECO:0000313" key="2">
    <source>
        <dbReference type="EMBL" id="SHN82086.1"/>
    </source>
</evidence>
<feature type="domain" description="N-acetyltransferase" evidence="1">
    <location>
        <begin position="4"/>
        <end position="156"/>
    </location>
</feature>
<reference evidence="3" key="1">
    <citation type="submission" date="2016-11" db="EMBL/GenBank/DDBJ databases">
        <authorList>
            <person name="Varghese N."/>
            <person name="Submissions S."/>
        </authorList>
    </citation>
    <scope>NUCLEOTIDE SEQUENCE [LARGE SCALE GENOMIC DNA]</scope>
    <source>
        <strain evidence="3">GAS401</strain>
    </source>
</reference>
<dbReference type="InterPro" id="IPR016181">
    <property type="entry name" value="Acyl_CoA_acyltransferase"/>
</dbReference>
<dbReference type="PANTHER" id="PTHR13538">
    <property type="entry name" value="N-ACETYLTRANSFERASE 6"/>
    <property type="match status" value="1"/>
</dbReference>
<dbReference type="InterPro" id="IPR039840">
    <property type="entry name" value="NAA80"/>
</dbReference>
<dbReference type="GO" id="GO:0008080">
    <property type="term" value="F:N-acetyltransferase activity"/>
    <property type="evidence" value="ECO:0007669"/>
    <property type="project" value="InterPro"/>
</dbReference>
<sequence length="156" mass="16999">MTGIRIAHLMECKDYIPTIAAWQQAEFGYLNPSGTVEERVERLSKANDRQRLPISLVAISPDRNALVGSANVVATTLTHKHLTPWLSSVFVPAEQRGKGIASALTLAAASEARRLGFETIYLFTPRNEALYARLGWATFDRVMLGGVSAAVMARAA</sequence>
<keyword evidence="3" id="KW-1185">Reference proteome</keyword>
<dbReference type="EMBL" id="LT670849">
    <property type="protein sequence ID" value="SHN82086.1"/>
    <property type="molecule type" value="Genomic_DNA"/>
</dbReference>
<dbReference type="SUPFAM" id="SSF55729">
    <property type="entry name" value="Acyl-CoA N-acyltransferases (Nat)"/>
    <property type="match status" value="1"/>
</dbReference>
<name>A0A1M7UGL9_9BRAD</name>
<gene>
    <name evidence="2" type="ORF">SAMN05444170_5000</name>
</gene>
<dbReference type="AlphaFoldDB" id="A0A1M7UGL9"/>
<dbReference type="Pfam" id="PF00583">
    <property type="entry name" value="Acetyltransf_1"/>
    <property type="match status" value="1"/>
</dbReference>
<organism evidence="2 3">
    <name type="scientific">Bradyrhizobium erythrophlei</name>
    <dbReference type="NCBI Taxonomy" id="1437360"/>
    <lineage>
        <taxon>Bacteria</taxon>
        <taxon>Pseudomonadati</taxon>
        <taxon>Pseudomonadota</taxon>
        <taxon>Alphaproteobacteria</taxon>
        <taxon>Hyphomicrobiales</taxon>
        <taxon>Nitrobacteraceae</taxon>
        <taxon>Bradyrhizobium</taxon>
    </lineage>
</organism>
<keyword evidence="2" id="KW-0808">Transferase</keyword>